<keyword evidence="2" id="KW-1185">Reference proteome</keyword>
<dbReference type="EMBL" id="JBHRYC010000005">
    <property type="protein sequence ID" value="MFC3635816.1"/>
    <property type="molecule type" value="Genomic_DNA"/>
</dbReference>
<evidence type="ECO:0000313" key="2">
    <source>
        <dbReference type="Proteomes" id="UP001595704"/>
    </source>
</evidence>
<gene>
    <name evidence="1" type="ORF">ACFONL_00185</name>
</gene>
<dbReference type="RefSeq" id="WP_191321587.1">
    <property type="nucleotide sequence ID" value="NZ_BNCG01000159.1"/>
</dbReference>
<organism evidence="1 2">
    <name type="scientific">Camelimonas fluminis</name>
    <dbReference type="NCBI Taxonomy" id="1576911"/>
    <lineage>
        <taxon>Bacteria</taxon>
        <taxon>Pseudomonadati</taxon>
        <taxon>Pseudomonadota</taxon>
        <taxon>Alphaproteobacteria</taxon>
        <taxon>Hyphomicrobiales</taxon>
        <taxon>Chelatococcaceae</taxon>
        <taxon>Camelimonas</taxon>
    </lineage>
</organism>
<reference evidence="2" key="1">
    <citation type="journal article" date="2019" name="Int. J. Syst. Evol. Microbiol.">
        <title>The Global Catalogue of Microorganisms (GCM) 10K type strain sequencing project: providing services to taxonomists for standard genome sequencing and annotation.</title>
        <authorList>
            <consortium name="The Broad Institute Genomics Platform"/>
            <consortium name="The Broad Institute Genome Sequencing Center for Infectious Disease"/>
            <person name="Wu L."/>
            <person name="Ma J."/>
        </authorList>
    </citation>
    <scope>NUCLEOTIDE SEQUENCE [LARGE SCALE GENOMIC DNA]</scope>
    <source>
        <strain evidence="2">KCTC 42282</strain>
    </source>
</reference>
<sequence>MNTVRAGRLAINVADVSGGSNGIHVEANGAGDMIVASSGTVTGAQYGMQISNSISGNLTITSTGQVTGIGWDAISATNSIGTGDLVINRGGPEFWTSPPTI</sequence>
<evidence type="ECO:0000313" key="1">
    <source>
        <dbReference type="EMBL" id="MFC3635816.1"/>
    </source>
</evidence>
<comment type="caution">
    <text evidence="1">The sequence shown here is derived from an EMBL/GenBank/DDBJ whole genome shotgun (WGS) entry which is preliminary data.</text>
</comment>
<dbReference type="Proteomes" id="UP001595704">
    <property type="component" value="Unassembled WGS sequence"/>
</dbReference>
<name>A0ABV7UBE0_9HYPH</name>
<protein>
    <submittedName>
        <fullName evidence="1">Uncharacterized protein</fullName>
    </submittedName>
</protein>
<proteinExistence type="predicted"/>
<accession>A0ABV7UBE0</accession>